<sequence length="90" mass="10230">MEKPLLKSTVELTGKITSKILISLVRFYQLAISPYLGSNCRHSPTCSNYMIEAIREWGTAKGFWLGFKRLLKCHPWGTSGFDPVPKKNNK</sequence>
<dbReference type="RefSeq" id="WP_237853101.1">
    <property type="nucleotide sequence ID" value="NZ_JAKLWS010000006.1"/>
</dbReference>
<keyword evidence="3" id="KW-1185">Reference proteome</keyword>
<dbReference type="PANTHER" id="PTHR33383">
    <property type="entry name" value="MEMBRANE PROTEIN INSERTION EFFICIENCY FACTOR-RELATED"/>
    <property type="match status" value="1"/>
</dbReference>
<proteinExistence type="inferred from homology"/>
<dbReference type="Proteomes" id="UP001165366">
    <property type="component" value="Unassembled WGS sequence"/>
</dbReference>
<evidence type="ECO:0000256" key="1">
    <source>
        <dbReference type="HAMAP-Rule" id="MF_00386"/>
    </source>
</evidence>
<dbReference type="PANTHER" id="PTHR33383:SF1">
    <property type="entry name" value="MEMBRANE PROTEIN INSERTION EFFICIENCY FACTOR-RELATED"/>
    <property type="match status" value="1"/>
</dbReference>
<reference evidence="2" key="2">
    <citation type="submission" date="2024-05" db="EMBL/GenBank/DDBJ databases">
        <title>Rhodohalobacter halophilus gen. nov., sp. nov., a moderately halophilic member of the family Balneolaceae.</title>
        <authorList>
            <person name="Xia J."/>
        </authorList>
    </citation>
    <scope>NUCLEOTIDE SEQUENCE</scope>
    <source>
        <strain evidence="2">WB101</strain>
    </source>
</reference>
<evidence type="ECO:0000313" key="2">
    <source>
        <dbReference type="EMBL" id="MCG2588258.1"/>
    </source>
</evidence>
<reference evidence="2" key="1">
    <citation type="submission" date="2022-01" db="EMBL/GenBank/DDBJ databases">
        <authorList>
            <person name="Wang Y."/>
        </authorList>
    </citation>
    <scope>NUCLEOTIDE SEQUENCE</scope>
    <source>
        <strain evidence="2">WB101</strain>
    </source>
</reference>
<evidence type="ECO:0000313" key="3">
    <source>
        <dbReference type="Proteomes" id="UP001165366"/>
    </source>
</evidence>
<dbReference type="Pfam" id="PF01809">
    <property type="entry name" value="YidD"/>
    <property type="match status" value="1"/>
</dbReference>
<accession>A0ABS9KBP6</accession>
<dbReference type="HAMAP" id="MF_00386">
    <property type="entry name" value="UPF0161_YidD"/>
    <property type="match status" value="1"/>
</dbReference>
<keyword evidence="1" id="KW-1003">Cell membrane</keyword>
<comment type="similarity">
    <text evidence="1">Belongs to the UPF0161 family.</text>
</comment>
<dbReference type="EMBL" id="JAKLWS010000006">
    <property type="protein sequence ID" value="MCG2588258.1"/>
    <property type="molecule type" value="Genomic_DNA"/>
</dbReference>
<comment type="function">
    <text evidence="1">Could be involved in insertion of integral membrane proteins into the membrane.</text>
</comment>
<dbReference type="InterPro" id="IPR002696">
    <property type="entry name" value="Membr_insert_effic_factor_YidD"/>
</dbReference>
<organism evidence="2 3">
    <name type="scientific">Rhodohalobacter sulfatireducens</name>
    <dbReference type="NCBI Taxonomy" id="2911366"/>
    <lineage>
        <taxon>Bacteria</taxon>
        <taxon>Pseudomonadati</taxon>
        <taxon>Balneolota</taxon>
        <taxon>Balneolia</taxon>
        <taxon>Balneolales</taxon>
        <taxon>Balneolaceae</taxon>
        <taxon>Rhodohalobacter</taxon>
    </lineage>
</organism>
<gene>
    <name evidence="2" type="primary">yidD</name>
    <name evidence="2" type="ORF">L6773_06745</name>
</gene>
<comment type="subcellular location">
    <subcellularLocation>
        <location evidence="1">Cell membrane</location>
        <topology evidence="1">Peripheral membrane protein</topology>
        <orientation evidence="1">Cytoplasmic side</orientation>
    </subcellularLocation>
</comment>
<dbReference type="NCBIfam" id="TIGR00278">
    <property type="entry name" value="membrane protein insertion efficiency factor YidD"/>
    <property type="match status" value="1"/>
</dbReference>
<comment type="caution">
    <text evidence="2">The sequence shown here is derived from an EMBL/GenBank/DDBJ whole genome shotgun (WGS) entry which is preliminary data.</text>
</comment>
<name>A0ABS9KBP6_9BACT</name>
<protein>
    <recommendedName>
        <fullName evidence="1">Putative membrane protein insertion efficiency factor</fullName>
    </recommendedName>
</protein>
<dbReference type="SMART" id="SM01234">
    <property type="entry name" value="Haemolytic"/>
    <property type="match status" value="1"/>
</dbReference>
<keyword evidence="1" id="KW-0472">Membrane</keyword>